<sequence length="408" mass="44618">MMRLYWFTRTSRIVALCSLANFINSADRVIMPIAIIPMAQVYNWTLHAQGWILSAFAFGYFTSQLLASCWASRLGAKNVLISSVLLWSIATFITPLLAHSLVALVIGRIVLGFAEGLGLPTIFHLFAHSIPVEERSRAFGYLIASGSVGQTVASVVCPHMTWESSFYLFGSLGIIWVFLWGLFFPERALGNIEETIPLHTPKTKTTPIRWTDFLFCKPLWAICTAHFAMNWCNYIIMQWLPTYLSHLGANAHSISLTAIPYIFNSLFSIASGHAADNLLTLKGWSVLNVRRLMTCVGLIGPALFLAIFCVMDHLIFAIVLVSVSMGLSASNAAGHLSNHVDIAPNHSGTTFAISNTIATIPGVLCGPITAHLVTAFDGKWSPVFLLATFVNISGAIVYFTNSAATQVI</sequence>
<evidence type="ECO:0000313" key="7">
    <source>
        <dbReference type="EMBL" id="KRT85252.1"/>
    </source>
</evidence>
<dbReference type="InterPro" id="IPR011701">
    <property type="entry name" value="MFS"/>
</dbReference>
<dbReference type="InterPro" id="IPR036259">
    <property type="entry name" value="MFS_trans_sf"/>
</dbReference>
<dbReference type="GO" id="GO:0006820">
    <property type="term" value="P:monoatomic anion transport"/>
    <property type="evidence" value="ECO:0007669"/>
    <property type="project" value="TreeGrafter"/>
</dbReference>
<name>A0A0T6BD79_9SCAR</name>
<dbReference type="SUPFAM" id="SSF103473">
    <property type="entry name" value="MFS general substrate transporter"/>
    <property type="match status" value="1"/>
</dbReference>
<dbReference type="InterPro" id="IPR020846">
    <property type="entry name" value="MFS_dom"/>
</dbReference>
<feature type="transmembrane region" description="Helical" evidence="5">
    <location>
        <begin position="292"/>
        <end position="321"/>
    </location>
</feature>
<keyword evidence="8" id="KW-1185">Reference proteome</keyword>
<dbReference type="Proteomes" id="UP000051574">
    <property type="component" value="Unassembled WGS sequence"/>
</dbReference>
<protein>
    <submittedName>
        <fullName evidence="7">Membrane transporter</fullName>
    </submittedName>
</protein>
<feature type="transmembrane region" description="Helical" evidence="5">
    <location>
        <begin position="139"/>
        <end position="161"/>
    </location>
</feature>
<feature type="transmembrane region" description="Helical" evidence="5">
    <location>
        <begin position="380"/>
        <end position="399"/>
    </location>
</feature>
<dbReference type="InterPro" id="IPR044777">
    <property type="entry name" value="SLC17A9-like"/>
</dbReference>
<evidence type="ECO:0000256" key="3">
    <source>
        <dbReference type="ARBA" id="ARBA00022989"/>
    </source>
</evidence>
<evidence type="ECO:0000256" key="2">
    <source>
        <dbReference type="ARBA" id="ARBA00022692"/>
    </source>
</evidence>
<feature type="domain" description="Major facilitator superfamily (MFS) profile" evidence="6">
    <location>
        <begin position="13"/>
        <end position="406"/>
    </location>
</feature>
<comment type="caution">
    <text evidence="7">The sequence shown here is derived from an EMBL/GenBank/DDBJ whole genome shotgun (WGS) entry which is preliminary data.</text>
</comment>
<proteinExistence type="predicted"/>
<feature type="transmembrane region" description="Helical" evidence="5">
    <location>
        <begin position="49"/>
        <end position="67"/>
    </location>
</feature>
<dbReference type="Gene3D" id="1.20.1250.20">
    <property type="entry name" value="MFS general substrate transporter like domains"/>
    <property type="match status" value="2"/>
</dbReference>
<dbReference type="OrthoDB" id="2250022at2759"/>
<dbReference type="GO" id="GO:0015291">
    <property type="term" value="F:secondary active transmembrane transporter activity"/>
    <property type="evidence" value="ECO:0007669"/>
    <property type="project" value="UniProtKB-ARBA"/>
</dbReference>
<evidence type="ECO:0000313" key="8">
    <source>
        <dbReference type="Proteomes" id="UP000051574"/>
    </source>
</evidence>
<keyword evidence="4 5" id="KW-0472">Membrane</keyword>
<evidence type="ECO:0000256" key="4">
    <source>
        <dbReference type="ARBA" id="ARBA00023136"/>
    </source>
</evidence>
<feature type="transmembrane region" description="Helical" evidence="5">
    <location>
        <begin position="79"/>
        <end position="98"/>
    </location>
</feature>
<accession>A0A0T6BD79</accession>
<dbReference type="InterPro" id="IPR050382">
    <property type="entry name" value="MFS_Na/Anion_cotransporter"/>
</dbReference>
<evidence type="ECO:0000256" key="1">
    <source>
        <dbReference type="ARBA" id="ARBA00004141"/>
    </source>
</evidence>
<dbReference type="PANTHER" id="PTHR11662:SF40">
    <property type="entry name" value="MAJOR FACILITATOR SUPERFAMILY (MFS) PROFILE DOMAIN-CONTAINING PROTEIN"/>
    <property type="match status" value="1"/>
</dbReference>
<dbReference type="FunFam" id="1.20.1250.20:FF:000452">
    <property type="entry name" value="sialin-like isoform X1"/>
    <property type="match status" value="1"/>
</dbReference>
<dbReference type="PANTHER" id="PTHR11662">
    <property type="entry name" value="SOLUTE CARRIER FAMILY 17"/>
    <property type="match status" value="1"/>
</dbReference>
<evidence type="ECO:0000256" key="5">
    <source>
        <dbReference type="SAM" id="Phobius"/>
    </source>
</evidence>
<gene>
    <name evidence="7" type="ORF">AMK59_1793</name>
</gene>
<feature type="transmembrane region" description="Helical" evidence="5">
    <location>
        <begin position="104"/>
        <end position="127"/>
    </location>
</feature>
<dbReference type="CDD" id="cd17380">
    <property type="entry name" value="MFS_SLC17A9_like"/>
    <property type="match status" value="1"/>
</dbReference>
<dbReference type="Pfam" id="PF07690">
    <property type="entry name" value="MFS_1"/>
    <property type="match status" value="1"/>
</dbReference>
<evidence type="ECO:0000259" key="6">
    <source>
        <dbReference type="PROSITE" id="PS50850"/>
    </source>
</evidence>
<keyword evidence="3 5" id="KW-1133">Transmembrane helix</keyword>
<feature type="transmembrane region" description="Helical" evidence="5">
    <location>
        <begin position="167"/>
        <end position="184"/>
    </location>
</feature>
<dbReference type="AlphaFoldDB" id="A0A0T6BD79"/>
<comment type="subcellular location">
    <subcellularLocation>
        <location evidence="1">Membrane</location>
        <topology evidence="1">Multi-pass membrane protein</topology>
    </subcellularLocation>
</comment>
<dbReference type="EMBL" id="LJIG01001688">
    <property type="protein sequence ID" value="KRT85252.1"/>
    <property type="molecule type" value="Genomic_DNA"/>
</dbReference>
<dbReference type="GO" id="GO:0016020">
    <property type="term" value="C:membrane"/>
    <property type="evidence" value="ECO:0007669"/>
    <property type="project" value="UniProtKB-SubCell"/>
</dbReference>
<reference evidence="7 8" key="1">
    <citation type="submission" date="2015-09" db="EMBL/GenBank/DDBJ databases">
        <title>Draft genome of the scarab beetle Oryctes borbonicus.</title>
        <authorList>
            <person name="Meyer J.M."/>
            <person name="Markov G.V."/>
            <person name="Baskaran P."/>
            <person name="Herrmann M."/>
            <person name="Sommer R.J."/>
            <person name="Roedelsperger C."/>
        </authorList>
    </citation>
    <scope>NUCLEOTIDE SEQUENCE [LARGE SCALE GENOMIC DNA]</scope>
    <source>
        <strain evidence="7">OB123</strain>
        <tissue evidence="7">Whole animal</tissue>
    </source>
</reference>
<dbReference type="PROSITE" id="PS50850">
    <property type="entry name" value="MFS"/>
    <property type="match status" value="1"/>
</dbReference>
<organism evidence="7 8">
    <name type="scientific">Oryctes borbonicus</name>
    <dbReference type="NCBI Taxonomy" id="1629725"/>
    <lineage>
        <taxon>Eukaryota</taxon>
        <taxon>Metazoa</taxon>
        <taxon>Ecdysozoa</taxon>
        <taxon>Arthropoda</taxon>
        <taxon>Hexapoda</taxon>
        <taxon>Insecta</taxon>
        <taxon>Pterygota</taxon>
        <taxon>Neoptera</taxon>
        <taxon>Endopterygota</taxon>
        <taxon>Coleoptera</taxon>
        <taxon>Polyphaga</taxon>
        <taxon>Scarabaeiformia</taxon>
        <taxon>Scarabaeidae</taxon>
        <taxon>Dynastinae</taxon>
        <taxon>Oryctes</taxon>
    </lineage>
</organism>
<keyword evidence="2 5" id="KW-0812">Transmembrane</keyword>